<dbReference type="RefSeq" id="WP_256623770.1">
    <property type="nucleotide sequence ID" value="NZ_JTEO01000011.1"/>
</dbReference>
<accession>A0AAE3HC47</accession>
<name>A0AAE3HC47_9EURY</name>
<dbReference type="HAMAP" id="MF_01112">
    <property type="entry name" value="UPF0201"/>
    <property type="match status" value="1"/>
</dbReference>
<evidence type="ECO:0000256" key="1">
    <source>
        <dbReference type="HAMAP-Rule" id="MF_01112"/>
    </source>
</evidence>
<evidence type="ECO:0000313" key="3">
    <source>
        <dbReference type="Proteomes" id="UP001206983"/>
    </source>
</evidence>
<gene>
    <name evidence="2" type="ORF">PV02_12400</name>
</gene>
<dbReference type="InterPro" id="IPR002739">
    <property type="entry name" value="PAB1135-like"/>
</dbReference>
<reference evidence="2 3" key="1">
    <citation type="journal article" date="2011" name="Appl. Environ. Microbiol.">
        <title>Methanogenic archaea isolated from Taiwan's Chelungpu fault.</title>
        <authorList>
            <person name="Wu S.Y."/>
            <person name="Lai M.C."/>
        </authorList>
    </citation>
    <scope>NUCLEOTIDE SEQUENCE [LARGE SCALE GENOMIC DNA]</scope>
    <source>
        <strain evidence="2 3">St545Mb</strain>
    </source>
</reference>
<dbReference type="Gene3D" id="3.30.1440.10">
    <property type="match status" value="1"/>
</dbReference>
<proteinExistence type="inferred from homology"/>
<dbReference type="EMBL" id="JTEO01000011">
    <property type="protein sequence ID" value="MCQ6963851.1"/>
    <property type="molecule type" value="Genomic_DNA"/>
</dbReference>
<dbReference type="Proteomes" id="UP001206983">
    <property type="component" value="Unassembled WGS sequence"/>
</dbReference>
<dbReference type="PANTHER" id="PTHR39652">
    <property type="entry name" value="UPF0201 PROTEIN TK1335"/>
    <property type="match status" value="1"/>
</dbReference>
<dbReference type="SUPFAM" id="SSF55282">
    <property type="entry name" value="RL5-like"/>
    <property type="match status" value="1"/>
</dbReference>
<comment type="caution">
    <text evidence="2">The sequence shown here is derived from an EMBL/GenBank/DDBJ whole genome shotgun (WGS) entry which is preliminary data.</text>
</comment>
<dbReference type="PANTHER" id="PTHR39652:SF1">
    <property type="entry name" value="UPF0201 PROTEIN TK1335"/>
    <property type="match status" value="1"/>
</dbReference>
<organism evidence="2 3">
    <name type="scientific">Methanolobus chelungpuianus</name>
    <dbReference type="NCBI Taxonomy" id="502115"/>
    <lineage>
        <taxon>Archaea</taxon>
        <taxon>Methanobacteriati</taxon>
        <taxon>Methanobacteriota</taxon>
        <taxon>Stenosarchaea group</taxon>
        <taxon>Methanomicrobia</taxon>
        <taxon>Methanosarcinales</taxon>
        <taxon>Methanosarcinaceae</taxon>
        <taxon>Methanolobus</taxon>
    </lineage>
</organism>
<dbReference type="AlphaFoldDB" id="A0AAE3HC47"/>
<dbReference type="InterPro" id="IPR022803">
    <property type="entry name" value="Ribosomal_uL5_dom_sf"/>
</dbReference>
<evidence type="ECO:0000313" key="2">
    <source>
        <dbReference type="EMBL" id="MCQ6963851.1"/>
    </source>
</evidence>
<protein>
    <recommendedName>
        <fullName evidence="1">UPF0201 protein PV02_12400</fullName>
    </recommendedName>
</protein>
<comment type="similarity">
    <text evidence="1">Belongs to the UPF0201 family.</text>
</comment>
<sequence>MIEVAVSAGANPTEDREIVRAALKSMFPESEPAYEEISEFSGIFSFKGDIHSLVNIHYMIRQEQIIDTARTQLYKGMSKNERSTSFIISKQVATVGRLNFPAQEEPLGSIEISIMADSPEELLRFFDWLTPPTENGIANFELDITSV</sequence>
<keyword evidence="3" id="KW-1185">Reference proteome</keyword>
<dbReference type="Pfam" id="PF01877">
    <property type="entry name" value="RNA_binding"/>
    <property type="match status" value="1"/>
</dbReference>